<keyword evidence="2" id="KW-1185">Reference proteome</keyword>
<proteinExistence type="predicted"/>
<sequence length="110" mass="12346">MLTFNAHQIHYDLKYSTKVEHYPAVVLQAPLLIQLILSFWNQNSGISGEVSGGIEKFKYSISSPCFVDDLLSLNFKRVDVDATGKKKFVGWIRNLTRGDALSLHGTVYLA</sequence>
<evidence type="ECO:0000313" key="2">
    <source>
        <dbReference type="Proteomes" id="UP001165064"/>
    </source>
</evidence>
<dbReference type="EMBL" id="BSXS01016711">
    <property type="protein sequence ID" value="GMF08137.1"/>
    <property type="molecule type" value="Genomic_DNA"/>
</dbReference>
<protein>
    <submittedName>
        <fullName evidence="1">Unnamed protein product</fullName>
    </submittedName>
</protein>
<organism evidence="1 2">
    <name type="scientific">Ambrosiozyma monospora</name>
    <name type="common">Yeast</name>
    <name type="synonym">Endomycopsis monosporus</name>
    <dbReference type="NCBI Taxonomy" id="43982"/>
    <lineage>
        <taxon>Eukaryota</taxon>
        <taxon>Fungi</taxon>
        <taxon>Dikarya</taxon>
        <taxon>Ascomycota</taxon>
        <taxon>Saccharomycotina</taxon>
        <taxon>Pichiomycetes</taxon>
        <taxon>Pichiales</taxon>
        <taxon>Pichiaceae</taxon>
        <taxon>Ambrosiozyma</taxon>
    </lineage>
</organism>
<comment type="caution">
    <text evidence="1">The sequence shown here is derived from an EMBL/GenBank/DDBJ whole genome shotgun (WGS) entry which is preliminary data.</text>
</comment>
<accession>A0ACB5UC60</accession>
<gene>
    <name evidence="1" type="ORF">Amon02_001317100</name>
</gene>
<reference evidence="1" key="1">
    <citation type="submission" date="2023-04" db="EMBL/GenBank/DDBJ databases">
        <title>Ambrosiozyma monospora NBRC 10751.</title>
        <authorList>
            <person name="Ichikawa N."/>
            <person name="Sato H."/>
            <person name="Tonouchi N."/>
        </authorList>
    </citation>
    <scope>NUCLEOTIDE SEQUENCE</scope>
    <source>
        <strain evidence="1">NBRC 10751</strain>
    </source>
</reference>
<name>A0ACB5UC60_AMBMO</name>
<dbReference type="Proteomes" id="UP001165064">
    <property type="component" value="Unassembled WGS sequence"/>
</dbReference>
<evidence type="ECO:0000313" key="1">
    <source>
        <dbReference type="EMBL" id="GMF08137.1"/>
    </source>
</evidence>